<reference evidence="2" key="1">
    <citation type="submission" date="2017-06" db="EMBL/GenBank/DDBJ databases">
        <authorList>
            <person name="Varghese N."/>
            <person name="Submissions S."/>
        </authorList>
    </citation>
    <scope>NUCLEOTIDE SEQUENCE [LARGE SCALE GENOMIC DNA]</scope>
    <source>
        <strain evidence="2">5C</strain>
    </source>
</reference>
<evidence type="ECO:0008006" key="3">
    <source>
        <dbReference type="Google" id="ProtNLM"/>
    </source>
</evidence>
<dbReference type="EMBL" id="FZOK01000019">
    <property type="protein sequence ID" value="SNS72281.1"/>
    <property type="molecule type" value="Genomic_DNA"/>
</dbReference>
<dbReference type="Proteomes" id="UP000198480">
    <property type="component" value="Unassembled WGS sequence"/>
</dbReference>
<keyword evidence="2" id="KW-1185">Reference proteome</keyword>
<gene>
    <name evidence="1" type="ORF">SAMN06295967_11910</name>
</gene>
<accession>A0A239GTI1</accession>
<dbReference type="RefSeq" id="WP_089242398.1">
    <property type="nucleotide sequence ID" value="NZ_FZOK01000019.1"/>
</dbReference>
<sequence>MNFIGKLTIKSNQSQLTSVALLVVFILFTSCGRSVKQIVEDVNVSPTAYPIDLSDKLMVTLPPGFPQKDYNTFLETLPIELQRYGFEEIWDTDYHEMELKSVGIHDFTTERNQQKLYKDLGVRYLLDLEILDKKPIRISKLGATMRYNEINNNSPFVHSTSWVEGDYWIITRYKLYDLVHDEVIIEMQIKTSHNINHTVNSKSLKKDLQKLFEFIYTLQ</sequence>
<organism evidence="1 2">
    <name type="scientific">Belliella buryatensis</name>
    <dbReference type="NCBI Taxonomy" id="1500549"/>
    <lineage>
        <taxon>Bacteria</taxon>
        <taxon>Pseudomonadati</taxon>
        <taxon>Bacteroidota</taxon>
        <taxon>Cytophagia</taxon>
        <taxon>Cytophagales</taxon>
        <taxon>Cyclobacteriaceae</taxon>
        <taxon>Belliella</taxon>
    </lineage>
</organism>
<protein>
    <recommendedName>
        <fullName evidence="3">Lipoprotein</fullName>
    </recommendedName>
</protein>
<evidence type="ECO:0000313" key="2">
    <source>
        <dbReference type="Proteomes" id="UP000198480"/>
    </source>
</evidence>
<dbReference type="AlphaFoldDB" id="A0A239GTI1"/>
<name>A0A239GTI1_9BACT</name>
<evidence type="ECO:0000313" key="1">
    <source>
        <dbReference type="EMBL" id="SNS72281.1"/>
    </source>
</evidence>
<proteinExistence type="predicted"/>
<dbReference type="PROSITE" id="PS51257">
    <property type="entry name" value="PROKAR_LIPOPROTEIN"/>
    <property type="match status" value="1"/>
</dbReference>
<dbReference type="OrthoDB" id="838576at2"/>